<dbReference type="Gene3D" id="3.30.9.10">
    <property type="entry name" value="D-Amino Acid Oxidase, subunit A, domain 2"/>
    <property type="match status" value="1"/>
</dbReference>
<evidence type="ECO:0000256" key="1">
    <source>
        <dbReference type="ARBA" id="ARBA00001974"/>
    </source>
</evidence>
<name>A0A2H1IGP2_BRELN</name>
<dbReference type="EC" id="1.5.3.1" evidence="6"/>
<dbReference type="InterPro" id="IPR036188">
    <property type="entry name" value="FAD/NAD-bd_sf"/>
</dbReference>
<proteinExistence type="predicted"/>
<comment type="cofactor">
    <cofactor evidence="1">
        <name>FAD</name>
        <dbReference type="ChEBI" id="CHEBI:57692"/>
    </cofactor>
</comment>
<dbReference type="PANTHER" id="PTHR10961:SF7">
    <property type="entry name" value="FAD DEPENDENT OXIDOREDUCTASE DOMAIN-CONTAINING PROTEIN"/>
    <property type="match status" value="1"/>
</dbReference>
<evidence type="ECO:0000313" key="7">
    <source>
        <dbReference type="Proteomes" id="UP000234498"/>
    </source>
</evidence>
<organism evidence="6 7">
    <name type="scientific">Brevibacterium linens</name>
    <dbReference type="NCBI Taxonomy" id="1703"/>
    <lineage>
        <taxon>Bacteria</taxon>
        <taxon>Bacillati</taxon>
        <taxon>Actinomycetota</taxon>
        <taxon>Actinomycetes</taxon>
        <taxon>Micrococcales</taxon>
        <taxon>Brevibacteriaceae</taxon>
        <taxon>Brevibacterium</taxon>
    </lineage>
</organism>
<dbReference type="SUPFAM" id="SSF51905">
    <property type="entry name" value="FAD/NAD(P)-binding domain"/>
    <property type="match status" value="1"/>
</dbReference>
<dbReference type="InterPro" id="IPR006076">
    <property type="entry name" value="FAD-dep_OxRdtase"/>
</dbReference>
<feature type="domain" description="FAD dependent oxidoreductase" evidence="5">
    <location>
        <begin position="5"/>
        <end position="363"/>
    </location>
</feature>
<keyword evidence="3" id="KW-0274">FAD</keyword>
<accession>A0A2H1IGP2</accession>
<keyword evidence="2" id="KW-0285">Flavoprotein</keyword>
<evidence type="ECO:0000256" key="2">
    <source>
        <dbReference type="ARBA" id="ARBA00022630"/>
    </source>
</evidence>
<sequence length="382" mass="41558">MTHHIVIGAGLAGAAAAYSLTARGEDVTVLERHTPANDRGSSHGSARIFRYAYPDRLYTELVVRARELWDDLETKSETELITRTGALDFGDTRHTDLLAKIFEAVGVEYEILDPERAGERWPQFVFDTDVLWHPDAGVIDAETTVTTMLDRAMDTGRARVLTDWTVTEVARRSAGDFRVTSATGEVVEGDRVIVAAGGWLPALLGDLGLPQAFLDALPRFEVRQEQAFHMPYRDAGADGRPSTPWPTFIHKSGEMFTYGLPGGRDAGYAGQKFAQFNGGKVIGSALDQDGQITEEMRTRMIDYAKRNLPGLIPEPYAETTCLFTNTPNEDFVIDEVDGLVLVSACSGHGAKFAPLLGEFAAELATGAGSVPERFRVGGVSTS</sequence>
<dbReference type="GO" id="GO:0050660">
    <property type="term" value="F:flavin adenine dinucleotide binding"/>
    <property type="evidence" value="ECO:0007669"/>
    <property type="project" value="InterPro"/>
</dbReference>
<dbReference type="RefSeq" id="WP_101594278.1">
    <property type="nucleotide sequence ID" value="NZ_FXZA01000003.1"/>
</dbReference>
<evidence type="ECO:0000259" key="5">
    <source>
        <dbReference type="Pfam" id="PF01266"/>
    </source>
</evidence>
<dbReference type="PANTHER" id="PTHR10961">
    <property type="entry name" value="PEROXISOMAL SARCOSINE OXIDASE"/>
    <property type="match status" value="1"/>
</dbReference>
<dbReference type="GO" id="GO:0008115">
    <property type="term" value="F:sarcosine oxidase activity"/>
    <property type="evidence" value="ECO:0007669"/>
    <property type="project" value="UniProtKB-EC"/>
</dbReference>
<evidence type="ECO:0000256" key="4">
    <source>
        <dbReference type="ARBA" id="ARBA00023002"/>
    </source>
</evidence>
<dbReference type="InterPro" id="IPR045170">
    <property type="entry name" value="MTOX"/>
</dbReference>
<dbReference type="Proteomes" id="UP000234498">
    <property type="component" value="Unassembled WGS sequence"/>
</dbReference>
<dbReference type="SUPFAM" id="SSF54373">
    <property type="entry name" value="FAD-linked reductases, C-terminal domain"/>
    <property type="match status" value="1"/>
</dbReference>
<reference evidence="6 7" key="1">
    <citation type="submission" date="2017-03" db="EMBL/GenBank/DDBJ databases">
        <authorList>
            <person name="Afonso C.L."/>
            <person name="Miller P.J."/>
            <person name="Scott M.A."/>
            <person name="Spackman E."/>
            <person name="Goraichik I."/>
            <person name="Dimitrov K.M."/>
            <person name="Suarez D.L."/>
            <person name="Swayne D.E."/>
        </authorList>
    </citation>
    <scope>NUCLEOTIDE SEQUENCE [LARGE SCALE GENOMIC DNA]</scope>
    <source>
        <strain evidence="6 7">Mu101</strain>
    </source>
</reference>
<evidence type="ECO:0000313" key="6">
    <source>
        <dbReference type="EMBL" id="SMX74379.1"/>
    </source>
</evidence>
<dbReference type="EMBL" id="FXZA01000003">
    <property type="protein sequence ID" value="SMX74379.1"/>
    <property type="molecule type" value="Genomic_DNA"/>
</dbReference>
<dbReference type="AlphaFoldDB" id="A0A2H1IGP2"/>
<dbReference type="Gene3D" id="3.50.50.60">
    <property type="entry name" value="FAD/NAD(P)-binding domain"/>
    <property type="match status" value="1"/>
</dbReference>
<evidence type="ECO:0000256" key="3">
    <source>
        <dbReference type="ARBA" id="ARBA00022827"/>
    </source>
</evidence>
<keyword evidence="4 6" id="KW-0560">Oxidoreductase</keyword>
<gene>
    <name evidence="6" type="ORF">BLIN101_01189</name>
</gene>
<dbReference type="OrthoDB" id="9801699at2"/>
<dbReference type="Pfam" id="PF01266">
    <property type="entry name" value="DAO"/>
    <property type="match status" value="1"/>
</dbReference>
<protein>
    <submittedName>
        <fullName evidence="6">Sarcosine oxidase</fullName>
        <ecNumber evidence="6">1.5.3.1</ecNumber>
    </submittedName>
</protein>